<organism evidence="2 3">
    <name type="scientific">Streptomyces gottesmaniae</name>
    <dbReference type="NCBI Taxonomy" id="3075518"/>
    <lineage>
        <taxon>Bacteria</taxon>
        <taxon>Bacillati</taxon>
        <taxon>Actinomycetota</taxon>
        <taxon>Actinomycetes</taxon>
        <taxon>Kitasatosporales</taxon>
        <taxon>Streptomycetaceae</taxon>
        <taxon>Streptomyces</taxon>
    </lineage>
</organism>
<keyword evidence="3" id="KW-1185">Reference proteome</keyword>
<dbReference type="Gene3D" id="2.60.120.260">
    <property type="entry name" value="Galactose-binding domain-like"/>
    <property type="match status" value="1"/>
</dbReference>
<evidence type="ECO:0000313" key="2">
    <source>
        <dbReference type="EMBL" id="MDT0569095.1"/>
    </source>
</evidence>
<sequence>MAHTVRHPGLAAGALPDPRRQFRGPPDRRTRRRLGQRTGPLRRLRSDDSVAVPYGGEPLRPSTRYHWSVTVRDAEGRRAGTATSAFETGLMSGDGVAGWDGAQWIGMKGKAPGSAGAPRLRKEEALKAGGPRRVRAARLYLSALGVYEAHGAT</sequence>
<dbReference type="Gene3D" id="2.60.40.10">
    <property type="entry name" value="Immunoglobulins"/>
    <property type="match status" value="1"/>
</dbReference>
<accession>A0ABU2YXP0</accession>
<dbReference type="PANTHER" id="PTHR33307">
    <property type="entry name" value="ALPHA-RHAMNOSIDASE (EUROFUNG)"/>
    <property type="match status" value="1"/>
</dbReference>
<comment type="caution">
    <text evidence="2">The sequence shown here is derived from an EMBL/GenBank/DDBJ whole genome shotgun (WGS) entry which is preliminary data.</text>
</comment>
<dbReference type="InterPro" id="IPR016007">
    <property type="entry name" value="Alpha_rhamnosid"/>
</dbReference>
<name>A0ABU2YXP0_9ACTN</name>
<dbReference type="EMBL" id="JAVRFJ010000013">
    <property type="protein sequence ID" value="MDT0569095.1"/>
    <property type="molecule type" value="Genomic_DNA"/>
</dbReference>
<feature type="compositionally biased region" description="Basic and acidic residues" evidence="1">
    <location>
        <begin position="17"/>
        <end position="28"/>
    </location>
</feature>
<evidence type="ECO:0000256" key="1">
    <source>
        <dbReference type="SAM" id="MobiDB-lite"/>
    </source>
</evidence>
<feature type="region of interest" description="Disordered" evidence="1">
    <location>
        <begin position="1"/>
        <end position="57"/>
    </location>
</feature>
<dbReference type="InterPro" id="IPR013783">
    <property type="entry name" value="Ig-like_fold"/>
</dbReference>
<dbReference type="Pfam" id="PF25788">
    <property type="entry name" value="Ig_Rha78A_N"/>
    <property type="match status" value="1"/>
</dbReference>
<reference evidence="2" key="1">
    <citation type="submission" date="2024-05" db="EMBL/GenBank/DDBJ databases">
        <title>30 novel species of actinomycetes from the DSMZ collection.</title>
        <authorList>
            <person name="Nouioui I."/>
        </authorList>
    </citation>
    <scope>NUCLEOTIDE SEQUENCE</scope>
    <source>
        <strain evidence="2">DSM 3412</strain>
    </source>
</reference>
<dbReference type="RefSeq" id="WP_052145913.1">
    <property type="nucleotide sequence ID" value="NZ_JAVRFJ010000013.1"/>
</dbReference>
<dbReference type="Proteomes" id="UP001180737">
    <property type="component" value="Unassembled WGS sequence"/>
</dbReference>
<gene>
    <name evidence="2" type="ORF">RM704_16720</name>
</gene>
<dbReference type="PANTHER" id="PTHR33307:SF6">
    <property type="entry name" value="ALPHA-RHAMNOSIDASE (EUROFUNG)-RELATED"/>
    <property type="match status" value="1"/>
</dbReference>
<evidence type="ECO:0000313" key="3">
    <source>
        <dbReference type="Proteomes" id="UP001180737"/>
    </source>
</evidence>
<proteinExistence type="predicted"/>
<protein>
    <submittedName>
        <fullName evidence="2">Uncharacterized protein</fullName>
    </submittedName>
</protein>
<feature type="compositionally biased region" description="Basic residues" evidence="1">
    <location>
        <begin position="29"/>
        <end position="43"/>
    </location>
</feature>